<sequence length="888" mass="101266">MILFWILAVVGLRELFFKDDIELPKADVVSQKHGCKKVSKKDTNVLPSASDDDFETEKIVAKPVSTKKRKAVSDDASASKKRKSKDVGEHSNLPRVADDPKLVNVAKKGKKKPVSKSLGKKKSEAPSVDIPLEYYFKIDVKKRFAGKPQLYNPYNVTDDINENLSDEQKELFCKSPFGHFLDVSNFNYQIQLIHLVLLRQIHTERDDVELWFKLGDKAVRFGVEEFSTITGLDCTKSYDIDLFKLKKLLAYKEGIFCMHGLTEKLTVKEVASVFFSGALKDDEDYVKIVLVYFFAGYLYGYPQGKKIDNFIFAMVNGDDYIEVFNRFGWGKLLWEKTFHHLKIASKEGNNTFEQLAKKKMIEKGYKLKCFPIAFLIWLYEIIPSLSPRFFNRVSNKIPRVLNWENSPTTEFSELIQAVFNNSKFDPKYVPKRIGGAVSSDEVNDDVKVSHGKLDQICAEITSIKECQQQIKDGISSLRIEFLSEFAKLAEIIKGLKKKANDGSSKDSEFFSSPIREAYYQDISDDGGGLQLSVHSVQAEEEKDTLNFENMFIDPDFLKSVVDSTVKSALKTDYVSFHDDSDKLSLVLYDESYLSPEVQKRQPKPSSFVLSPYVVDFGSSSSSKEGLMRIVQDDKFIVHGINPFKDEIGFNTGAEQCIKFSKFIDENIVMNRGVKKYSDADNILYPPIDFSFIEISEKMWFYELHACGVFLRDSHKHWILVHFDIKERMLNVYNCMSGALNKKRALDHVKAYSTMLPFYLEYLDVYSSRPDLNLDQGPYSVGKREPLNFKFIDGLLSQVNSDCGVFVIKFAEFFIRGKIDDIPANMSYLVGVYRDDIAVSLFIHAKRKQIGGYITDDEVLKKEKKSKDNASVKAKVKGKDIPKGKGKAK</sequence>
<evidence type="ECO:0000256" key="2">
    <source>
        <dbReference type="ARBA" id="ARBA00022670"/>
    </source>
</evidence>
<dbReference type="InterPro" id="IPR015410">
    <property type="entry name" value="DUF1985"/>
</dbReference>
<evidence type="ECO:0000259" key="5">
    <source>
        <dbReference type="PROSITE" id="PS50600"/>
    </source>
</evidence>
<dbReference type="Proteomes" id="UP000583929">
    <property type="component" value="Unassembled WGS sequence"/>
</dbReference>
<accession>A0A7J6I1B4</accession>
<dbReference type="GO" id="GO:0008234">
    <property type="term" value="F:cysteine-type peptidase activity"/>
    <property type="evidence" value="ECO:0007669"/>
    <property type="project" value="InterPro"/>
</dbReference>
<dbReference type="Gene3D" id="3.40.395.10">
    <property type="entry name" value="Adenoviral Proteinase, Chain A"/>
    <property type="match status" value="1"/>
</dbReference>
<gene>
    <name evidence="6" type="ORF">G4B88_001323</name>
</gene>
<dbReference type="InterPro" id="IPR003653">
    <property type="entry name" value="Peptidase_C48_C"/>
</dbReference>
<dbReference type="GO" id="GO:0006508">
    <property type="term" value="P:proteolysis"/>
    <property type="evidence" value="ECO:0007669"/>
    <property type="project" value="UniProtKB-KW"/>
</dbReference>
<dbReference type="EMBL" id="JAATIQ010000015">
    <property type="protein sequence ID" value="KAF4400768.1"/>
    <property type="molecule type" value="Genomic_DNA"/>
</dbReference>
<evidence type="ECO:0000256" key="3">
    <source>
        <dbReference type="ARBA" id="ARBA00022801"/>
    </source>
</evidence>
<name>A0A7J6I1B4_CANSA</name>
<evidence type="ECO:0000313" key="6">
    <source>
        <dbReference type="EMBL" id="KAF4400768.1"/>
    </source>
</evidence>
<comment type="similarity">
    <text evidence="1">Belongs to the peptidase C48 family.</text>
</comment>
<feature type="compositionally biased region" description="Basic residues" evidence="4">
    <location>
        <begin position="107"/>
        <end position="120"/>
    </location>
</feature>
<keyword evidence="7" id="KW-1185">Reference proteome</keyword>
<dbReference type="PANTHER" id="PTHR48449">
    <property type="entry name" value="DUF1985 DOMAIN-CONTAINING PROTEIN"/>
    <property type="match status" value="1"/>
</dbReference>
<evidence type="ECO:0000313" key="7">
    <source>
        <dbReference type="Proteomes" id="UP000583929"/>
    </source>
</evidence>
<feature type="region of interest" description="Disordered" evidence="4">
    <location>
        <begin position="862"/>
        <end position="888"/>
    </location>
</feature>
<feature type="region of interest" description="Disordered" evidence="4">
    <location>
        <begin position="64"/>
        <end position="122"/>
    </location>
</feature>
<dbReference type="PROSITE" id="PS50600">
    <property type="entry name" value="ULP_PROTEASE"/>
    <property type="match status" value="1"/>
</dbReference>
<evidence type="ECO:0000256" key="1">
    <source>
        <dbReference type="ARBA" id="ARBA00005234"/>
    </source>
</evidence>
<dbReference type="Pfam" id="PF02902">
    <property type="entry name" value="Peptidase_C48"/>
    <property type="match status" value="1"/>
</dbReference>
<keyword evidence="2" id="KW-0645">Protease</keyword>
<comment type="caution">
    <text evidence="6">The sequence shown here is derived from an EMBL/GenBank/DDBJ whole genome shotgun (WGS) entry which is preliminary data.</text>
</comment>
<dbReference type="SUPFAM" id="SSF54001">
    <property type="entry name" value="Cysteine proteinases"/>
    <property type="match status" value="1"/>
</dbReference>
<dbReference type="Pfam" id="PF09331">
    <property type="entry name" value="DUF1985"/>
    <property type="match status" value="1"/>
</dbReference>
<keyword evidence="3" id="KW-0378">Hydrolase</keyword>
<proteinExistence type="inferred from homology"/>
<dbReference type="InterPro" id="IPR038765">
    <property type="entry name" value="Papain-like_cys_pep_sf"/>
</dbReference>
<organism evidence="6 7">
    <name type="scientific">Cannabis sativa</name>
    <name type="common">Hemp</name>
    <name type="synonym">Marijuana</name>
    <dbReference type="NCBI Taxonomy" id="3483"/>
    <lineage>
        <taxon>Eukaryota</taxon>
        <taxon>Viridiplantae</taxon>
        <taxon>Streptophyta</taxon>
        <taxon>Embryophyta</taxon>
        <taxon>Tracheophyta</taxon>
        <taxon>Spermatophyta</taxon>
        <taxon>Magnoliopsida</taxon>
        <taxon>eudicotyledons</taxon>
        <taxon>Gunneridae</taxon>
        <taxon>Pentapetalae</taxon>
        <taxon>rosids</taxon>
        <taxon>fabids</taxon>
        <taxon>Rosales</taxon>
        <taxon>Cannabaceae</taxon>
        <taxon>Cannabis</taxon>
    </lineage>
</organism>
<evidence type="ECO:0000256" key="4">
    <source>
        <dbReference type="SAM" id="MobiDB-lite"/>
    </source>
</evidence>
<dbReference type="PANTHER" id="PTHR48449:SF1">
    <property type="entry name" value="DUF1985 DOMAIN-CONTAINING PROTEIN"/>
    <property type="match status" value="1"/>
</dbReference>
<dbReference type="AlphaFoldDB" id="A0A7J6I1B4"/>
<protein>
    <recommendedName>
        <fullName evidence="5">Ubiquitin-like protease family profile domain-containing protein</fullName>
    </recommendedName>
</protein>
<feature type="domain" description="Ubiquitin-like protease family profile" evidence="5">
    <location>
        <begin position="583"/>
        <end position="813"/>
    </location>
</feature>
<reference evidence="6 7" key="1">
    <citation type="journal article" date="2020" name="bioRxiv">
        <title>Sequence and annotation of 42 cannabis genomes reveals extensive copy number variation in cannabinoid synthesis and pathogen resistance genes.</title>
        <authorList>
            <person name="Mckernan K.J."/>
            <person name="Helbert Y."/>
            <person name="Kane L.T."/>
            <person name="Ebling H."/>
            <person name="Zhang L."/>
            <person name="Liu B."/>
            <person name="Eaton Z."/>
            <person name="Mclaughlin S."/>
            <person name="Kingan S."/>
            <person name="Baybayan P."/>
            <person name="Concepcion G."/>
            <person name="Jordan M."/>
            <person name="Riva A."/>
            <person name="Barbazuk W."/>
            <person name="Harkins T."/>
        </authorList>
    </citation>
    <scope>NUCLEOTIDE SEQUENCE [LARGE SCALE GENOMIC DNA]</scope>
    <source>
        <strain evidence="7">cv. Jamaican Lion 4</strain>
        <tissue evidence="6">Leaf</tissue>
    </source>
</reference>